<evidence type="ECO:0000256" key="1">
    <source>
        <dbReference type="ARBA" id="ARBA00009437"/>
    </source>
</evidence>
<dbReference type="EMBL" id="BJVR01000050">
    <property type="protein sequence ID" value="GEL51641.1"/>
    <property type="molecule type" value="Genomic_DNA"/>
</dbReference>
<accession>A0A511FRR0</accession>
<evidence type="ECO:0000313" key="4">
    <source>
        <dbReference type="Proteomes" id="UP000321800"/>
    </source>
</evidence>
<name>A0A511FRR0_9PROT</name>
<dbReference type="Proteomes" id="UP000321800">
    <property type="component" value="Unassembled WGS sequence"/>
</dbReference>
<dbReference type="GO" id="GO:0006351">
    <property type="term" value="P:DNA-templated transcription"/>
    <property type="evidence" value="ECO:0007669"/>
    <property type="project" value="TreeGrafter"/>
</dbReference>
<dbReference type="PANTHER" id="PTHR30537:SF72">
    <property type="entry name" value="LYSR FAMILY TRANSCRIPTIONAL REGULATOR"/>
    <property type="match status" value="1"/>
</dbReference>
<dbReference type="InterPro" id="IPR058163">
    <property type="entry name" value="LysR-type_TF_proteobact-type"/>
</dbReference>
<proteinExistence type="inferred from homology"/>
<sequence length="92" mass="10452">MTLDEKLMIRPPSCSRLAASRIVLNVPFRFGLIQVPRYHVERDLVQGTLVTILPDSPPSPTPVSLLYPRNRQLSPRVRVFIDWVAGLFPKTT</sequence>
<dbReference type="Gene3D" id="3.40.190.290">
    <property type="match status" value="1"/>
</dbReference>
<dbReference type="AlphaFoldDB" id="A0A511FRR0"/>
<dbReference type="GO" id="GO:0043565">
    <property type="term" value="F:sequence-specific DNA binding"/>
    <property type="evidence" value="ECO:0007669"/>
    <property type="project" value="TreeGrafter"/>
</dbReference>
<dbReference type="SUPFAM" id="SSF53850">
    <property type="entry name" value="Periplasmic binding protein-like II"/>
    <property type="match status" value="1"/>
</dbReference>
<dbReference type="InterPro" id="IPR005119">
    <property type="entry name" value="LysR_subst-bd"/>
</dbReference>
<feature type="domain" description="LysR substrate-binding" evidence="2">
    <location>
        <begin position="31"/>
        <end position="85"/>
    </location>
</feature>
<evidence type="ECO:0000313" key="3">
    <source>
        <dbReference type="EMBL" id="GEL51641.1"/>
    </source>
</evidence>
<dbReference type="PANTHER" id="PTHR30537">
    <property type="entry name" value="HTH-TYPE TRANSCRIPTIONAL REGULATOR"/>
    <property type="match status" value="1"/>
</dbReference>
<gene>
    <name evidence="3" type="ORF">ATR01nite_27160</name>
</gene>
<evidence type="ECO:0000259" key="2">
    <source>
        <dbReference type="Pfam" id="PF03466"/>
    </source>
</evidence>
<organism evidence="3 4">
    <name type="scientific">Acetobacter tropicalis</name>
    <dbReference type="NCBI Taxonomy" id="104102"/>
    <lineage>
        <taxon>Bacteria</taxon>
        <taxon>Pseudomonadati</taxon>
        <taxon>Pseudomonadota</taxon>
        <taxon>Alphaproteobacteria</taxon>
        <taxon>Acetobacterales</taxon>
        <taxon>Acetobacteraceae</taxon>
        <taxon>Acetobacter</taxon>
    </lineage>
</organism>
<dbReference type="GO" id="GO:0003700">
    <property type="term" value="F:DNA-binding transcription factor activity"/>
    <property type="evidence" value="ECO:0007669"/>
    <property type="project" value="TreeGrafter"/>
</dbReference>
<comment type="caution">
    <text evidence="3">The sequence shown here is derived from an EMBL/GenBank/DDBJ whole genome shotgun (WGS) entry which is preliminary data.</text>
</comment>
<comment type="similarity">
    <text evidence="1">Belongs to the LysR transcriptional regulatory family.</text>
</comment>
<reference evidence="3 4" key="1">
    <citation type="submission" date="2019-07" db="EMBL/GenBank/DDBJ databases">
        <title>Whole genome shotgun sequence of Acetobacter tropicalis NBRC 16470.</title>
        <authorList>
            <person name="Hosoyama A."/>
            <person name="Uohara A."/>
            <person name="Ohji S."/>
            <person name="Ichikawa N."/>
        </authorList>
    </citation>
    <scope>NUCLEOTIDE SEQUENCE [LARGE SCALE GENOMIC DNA]</scope>
    <source>
        <strain evidence="3 4">NBRC 16470</strain>
    </source>
</reference>
<dbReference type="Pfam" id="PF03466">
    <property type="entry name" value="LysR_substrate"/>
    <property type="match status" value="1"/>
</dbReference>
<protein>
    <recommendedName>
        <fullName evidence="2">LysR substrate-binding domain-containing protein</fullName>
    </recommendedName>
</protein>